<feature type="compositionally biased region" description="Polar residues" evidence="1">
    <location>
        <begin position="32"/>
        <end position="47"/>
    </location>
</feature>
<evidence type="ECO:0000313" key="2">
    <source>
        <dbReference type="EMBL" id="KAK5081930.1"/>
    </source>
</evidence>
<feature type="compositionally biased region" description="Polar residues" evidence="1">
    <location>
        <begin position="13"/>
        <end position="24"/>
    </location>
</feature>
<name>A0ABR0K1Q8_9EURO</name>
<organism evidence="2 3">
    <name type="scientific">Lithohypha guttulata</name>
    <dbReference type="NCBI Taxonomy" id="1690604"/>
    <lineage>
        <taxon>Eukaryota</taxon>
        <taxon>Fungi</taxon>
        <taxon>Dikarya</taxon>
        <taxon>Ascomycota</taxon>
        <taxon>Pezizomycotina</taxon>
        <taxon>Eurotiomycetes</taxon>
        <taxon>Chaetothyriomycetidae</taxon>
        <taxon>Chaetothyriales</taxon>
        <taxon>Trichomeriaceae</taxon>
        <taxon>Lithohypha</taxon>
    </lineage>
</organism>
<protein>
    <recommendedName>
        <fullName evidence="4">DNA polymerase delta subunit 4</fullName>
    </recommendedName>
</protein>
<evidence type="ECO:0000313" key="3">
    <source>
        <dbReference type="Proteomes" id="UP001345013"/>
    </source>
</evidence>
<dbReference type="EMBL" id="JAVRRG010000130">
    <property type="protein sequence ID" value="KAK5081930.1"/>
    <property type="molecule type" value="Genomic_DNA"/>
</dbReference>
<accession>A0ABR0K1Q8</accession>
<proteinExistence type="predicted"/>
<evidence type="ECO:0008006" key="4">
    <source>
        <dbReference type="Google" id="ProtNLM"/>
    </source>
</evidence>
<dbReference type="Pfam" id="PF04081">
    <property type="entry name" value="DNA_pol_delta_4"/>
    <property type="match status" value="1"/>
</dbReference>
<sequence>MPPKTRRAGTGPTAASQSTLSFKNRVSKSKPTDSVTAVKNAKSTLNEPAQEIITEEITKQTTPEPEEQVRRPSASGKGKAEQVESPVRIVRSPARKRKVRRSINDDDEDVSFEAAEKQAQKISDAQVKKYWKAEEDLRIAPRVHQENVHLHEKILRHFDLCSEYGSCQGITRLHRWKRAQALSLNPPIEVLAVLLKEDAKGKKGEKRNTGRIAYIDELAGAREVEVAV</sequence>
<dbReference type="Proteomes" id="UP001345013">
    <property type="component" value="Unassembled WGS sequence"/>
</dbReference>
<feature type="region of interest" description="Disordered" evidence="1">
    <location>
        <begin position="1"/>
        <end position="87"/>
    </location>
</feature>
<dbReference type="InterPro" id="IPR007218">
    <property type="entry name" value="DNA_pol_delta_4"/>
</dbReference>
<keyword evidence="3" id="KW-1185">Reference proteome</keyword>
<evidence type="ECO:0000256" key="1">
    <source>
        <dbReference type="SAM" id="MobiDB-lite"/>
    </source>
</evidence>
<dbReference type="PANTHER" id="PTHR14303:SF0">
    <property type="entry name" value="DNA POLYMERASE DELTA SUBUNIT 4"/>
    <property type="match status" value="1"/>
</dbReference>
<dbReference type="PANTHER" id="PTHR14303">
    <property type="entry name" value="DNA POLYMERASE DELTA SUBUNIT 4"/>
    <property type="match status" value="1"/>
</dbReference>
<gene>
    <name evidence="2" type="ORF">LTR24_008019</name>
</gene>
<comment type="caution">
    <text evidence="2">The sequence shown here is derived from an EMBL/GenBank/DDBJ whole genome shotgun (WGS) entry which is preliminary data.</text>
</comment>
<reference evidence="2 3" key="1">
    <citation type="submission" date="2023-08" db="EMBL/GenBank/DDBJ databases">
        <title>Black Yeasts Isolated from many extreme environments.</title>
        <authorList>
            <person name="Coleine C."/>
            <person name="Stajich J.E."/>
            <person name="Selbmann L."/>
        </authorList>
    </citation>
    <scope>NUCLEOTIDE SEQUENCE [LARGE SCALE GENOMIC DNA]</scope>
    <source>
        <strain evidence="2 3">CCFEE 5885</strain>
    </source>
</reference>